<accession>A0ABU0IBC7</accession>
<keyword evidence="3" id="KW-1185">Reference proteome</keyword>
<proteinExistence type="predicted"/>
<dbReference type="PANTHER" id="PTHR37951">
    <property type="entry name" value="CYTOPLASMIC PROTEIN-RELATED"/>
    <property type="match status" value="1"/>
</dbReference>
<organism evidence="2 3">
    <name type="scientific">Rhizobium paknamense</name>
    <dbReference type="NCBI Taxonomy" id="1206817"/>
    <lineage>
        <taxon>Bacteria</taxon>
        <taxon>Pseudomonadati</taxon>
        <taxon>Pseudomonadota</taxon>
        <taxon>Alphaproteobacteria</taxon>
        <taxon>Hyphomicrobiales</taxon>
        <taxon>Rhizobiaceae</taxon>
        <taxon>Rhizobium/Agrobacterium group</taxon>
        <taxon>Rhizobium</taxon>
    </lineage>
</organism>
<dbReference type="RefSeq" id="WP_307156801.1">
    <property type="nucleotide sequence ID" value="NZ_JAUSWH010000002.1"/>
</dbReference>
<evidence type="ECO:0000313" key="2">
    <source>
        <dbReference type="EMBL" id="MDQ0454596.1"/>
    </source>
</evidence>
<protein>
    <submittedName>
        <fullName evidence="2">Type VI secretion system protein ImpA</fullName>
    </submittedName>
</protein>
<name>A0ABU0IBC7_9HYPH</name>
<dbReference type="Proteomes" id="UP001235269">
    <property type="component" value="Unassembled WGS sequence"/>
</dbReference>
<comment type="caution">
    <text evidence="2">The sequence shown here is derived from an EMBL/GenBank/DDBJ whole genome shotgun (WGS) entry which is preliminary data.</text>
</comment>
<dbReference type="EMBL" id="JAUSWH010000002">
    <property type="protein sequence ID" value="MDQ0454596.1"/>
    <property type="molecule type" value="Genomic_DNA"/>
</dbReference>
<dbReference type="InterPro" id="IPR010657">
    <property type="entry name" value="ImpA_N"/>
</dbReference>
<dbReference type="NCBIfam" id="TIGR03363">
    <property type="entry name" value="VI_chp_8"/>
    <property type="match status" value="1"/>
</dbReference>
<dbReference type="InterPro" id="IPR017740">
    <property type="entry name" value="TssA-like"/>
</dbReference>
<gene>
    <name evidence="2" type="ORF">QO005_000923</name>
</gene>
<evidence type="ECO:0000259" key="1">
    <source>
        <dbReference type="Pfam" id="PF06812"/>
    </source>
</evidence>
<feature type="domain" description="ImpA N-terminal" evidence="1">
    <location>
        <begin position="8"/>
        <end position="133"/>
    </location>
</feature>
<evidence type="ECO:0000313" key="3">
    <source>
        <dbReference type="Proteomes" id="UP001235269"/>
    </source>
</evidence>
<dbReference type="Pfam" id="PF06812">
    <property type="entry name" value="ImpA_N"/>
    <property type="match status" value="1"/>
</dbReference>
<reference evidence="2 3" key="1">
    <citation type="submission" date="2023-07" db="EMBL/GenBank/DDBJ databases">
        <title>Genomic Encyclopedia of Type Strains, Phase IV (KMG-IV): sequencing the most valuable type-strain genomes for metagenomic binning, comparative biology and taxonomic classification.</title>
        <authorList>
            <person name="Goeker M."/>
        </authorList>
    </citation>
    <scope>NUCLEOTIDE SEQUENCE [LARGE SCALE GENOMIC DNA]</scope>
    <source>
        <strain evidence="2 3">DSM 100301</strain>
    </source>
</reference>
<dbReference type="PANTHER" id="PTHR37951:SF1">
    <property type="entry name" value="TYPE VI SECRETION SYSTEM COMPONENT TSSA1"/>
    <property type="match status" value="1"/>
</dbReference>
<sequence length="349" mass="38043">MGIVELTNPIEKAGPCGNNIRVDADYRELYYRIKDARNQARAEERNVTPDETAKASQEWNLVSNLGLQIVSSVSKDIEVLAWLAEAHLRLRGFEGLAEIYGATTSLLSSYWDEIHSIDDDDIEEKLAPFAGLNGFGTEGTLIQPLRLVSLIPQSKFGEHSLWDFQLGLRTQEADRREAIHKAATEAGVAAMTARLSEVNRCLEAFNAFNALLTEKLGQNAPPSSNIRNVLMEIAAAMRSLGGRDEAEIAAQPVAEPGEAAPAPVAPAAVAPVSPEGIASREDAFETLLNVARYFRRTEPHSPISLAIETLVRRGRMDFSELLAELLPEPQARQAVLIAAGIKPARENGN</sequence>